<organism evidence="3 4">
    <name type="scientific">Arctia plantaginis</name>
    <name type="common">Wood tiger moth</name>
    <name type="synonym">Phalaena plantaginis</name>
    <dbReference type="NCBI Taxonomy" id="874455"/>
    <lineage>
        <taxon>Eukaryota</taxon>
        <taxon>Metazoa</taxon>
        <taxon>Ecdysozoa</taxon>
        <taxon>Arthropoda</taxon>
        <taxon>Hexapoda</taxon>
        <taxon>Insecta</taxon>
        <taxon>Pterygota</taxon>
        <taxon>Neoptera</taxon>
        <taxon>Endopterygota</taxon>
        <taxon>Lepidoptera</taxon>
        <taxon>Glossata</taxon>
        <taxon>Ditrysia</taxon>
        <taxon>Noctuoidea</taxon>
        <taxon>Erebidae</taxon>
        <taxon>Arctiinae</taxon>
        <taxon>Arctia</taxon>
    </lineage>
</organism>
<keyword evidence="1" id="KW-0175">Coiled coil</keyword>
<dbReference type="AlphaFoldDB" id="A0A8S1B6J0"/>
<proteinExistence type="predicted"/>
<feature type="region of interest" description="Disordered" evidence="2">
    <location>
        <begin position="102"/>
        <end position="123"/>
    </location>
</feature>
<sequence>MADSKEDRLVKKRLAERRRKARIKSDPEFYAVHKEKDRQRYFKRKNEGKIKTVSELDSRLQRIFRERSRMSSNKHNLKKRRKEMRCLEEDLMIVPEAIDETDDPLVTSRSQPKRSGSLQTEARSHVDLLPSSSLVVSSPLPQRVKAYRDLAAPLSPCSDVSTISRPCTRSSVRVIEKEFPPTRKANKKLNIKVIIRRIKYRMNKMYQLQKKKIDELKTINERQRKQLYRLKHQSAALRKYEPTSKTNTEDMKQQSESDAVKTIKNNVEEDIKTFLEEDENSRMCSGKKEFITKKKDEKQRRYLNDSLKDLYTKFKQTNPQNKISYSSFCKKRPFWILKPAINKRETCLCIEHENMDLMNRFIKKMKSDLTDEECKIHCDFSENYSTKYGNEIQAIHFGGIITKTINDSGIYEKDLLIPSDLKQFAGTMKVHQAVWNANEPNQLSMRKMSCAEGECKNNSVSCEHGYHVGLYIIGEQTNRLLADRTNKNKSDKIDLIKKSSQALKCSGVGAAKSKKPQILSNILIQPGSSYHVDLADECSETKQRLSHTLTSDIGLHESDSFWTRVSTDCENIAPAVINEVFSKIVDSKESSDEEYNIF</sequence>
<name>A0A8S1B6J0_ARCPL</name>
<evidence type="ECO:0000256" key="2">
    <source>
        <dbReference type="SAM" id="MobiDB-lite"/>
    </source>
</evidence>
<gene>
    <name evidence="3" type="ORF">APLA_LOCUS14596</name>
</gene>
<evidence type="ECO:0000313" key="3">
    <source>
        <dbReference type="EMBL" id="CAB3254145.1"/>
    </source>
</evidence>
<feature type="coiled-coil region" evidence="1">
    <location>
        <begin position="206"/>
        <end position="233"/>
    </location>
</feature>
<accession>A0A8S1B6J0</accession>
<dbReference type="EMBL" id="CADEBD010000403">
    <property type="protein sequence ID" value="CAB3254145.1"/>
    <property type="molecule type" value="Genomic_DNA"/>
</dbReference>
<dbReference type="OrthoDB" id="4966at2759"/>
<evidence type="ECO:0000313" key="4">
    <source>
        <dbReference type="Proteomes" id="UP000494256"/>
    </source>
</evidence>
<dbReference type="Proteomes" id="UP000494256">
    <property type="component" value="Unassembled WGS sequence"/>
</dbReference>
<feature type="compositionally biased region" description="Polar residues" evidence="2">
    <location>
        <begin position="107"/>
        <end position="121"/>
    </location>
</feature>
<evidence type="ECO:0000256" key="1">
    <source>
        <dbReference type="SAM" id="Coils"/>
    </source>
</evidence>
<protein>
    <submittedName>
        <fullName evidence="3">Uncharacterized protein</fullName>
    </submittedName>
</protein>
<comment type="caution">
    <text evidence="3">The sequence shown here is derived from an EMBL/GenBank/DDBJ whole genome shotgun (WGS) entry which is preliminary data.</text>
</comment>
<reference evidence="3 4" key="1">
    <citation type="submission" date="2020-04" db="EMBL/GenBank/DDBJ databases">
        <authorList>
            <person name="Wallbank WR R."/>
            <person name="Pardo Diaz C."/>
            <person name="Kozak K."/>
            <person name="Martin S."/>
            <person name="Jiggins C."/>
            <person name="Moest M."/>
            <person name="Warren A I."/>
            <person name="Byers J.R.P. K."/>
            <person name="Montejo-Kovacevich G."/>
            <person name="Yen C E."/>
        </authorList>
    </citation>
    <scope>NUCLEOTIDE SEQUENCE [LARGE SCALE GENOMIC DNA]</scope>
</reference>